<gene>
    <name evidence="2" type="ORF">Fcan01_27770</name>
</gene>
<dbReference type="EMBL" id="LNIX01000056">
    <property type="protein sequence ID" value="OXA37479.1"/>
    <property type="molecule type" value="Genomic_DNA"/>
</dbReference>
<accession>A0A226CWX6</accession>
<feature type="domain" description="F-box" evidence="1">
    <location>
        <begin position="33"/>
        <end position="57"/>
    </location>
</feature>
<name>A0A226CWX6_FOLCA</name>
<keyword evidence="3" id="KW-1185">Reference proteome</keyword>
<organism evidence="2 3">
    <name type="scientific">Folsomia candida</name>
    <name type="common">Springtail</name>
    <dbReference type="NCBI Taxonomy" id="158441"/>
    <lineage>
        <taxon>Eukaryota</taxon>
        <taxon>Metazoa</taxon>
        <taxon>Ecdysozoa</taxon>
        <taxon>Arthropoda</taxon>
        <taxon>Hexapoda</taxon>
        <taxon>Collembola</taxon>
        <taxon>Entomobryomorpha</taxon>
        <taxon>Isotomoidea</taxon>
        <taxon>Isotomidae</taxon>
        <taxon>Proisotominae</taxon>
        <taxon>Folsomia</taxon>
    </lineage>
</organism>
<comment type="caution">
    <text evidence="2">The sequence shown here is derived from an EMBL/GenBank/DDBJ whole genome shotgun (WGS) entry which is preliminary data.</text>
</comment>
<evidence type="ECO:0000313" key="2">
    <source>
        <dbReference type="EMBL" id="OXA37479.1"/>
    </source>
</evidence>
<evidence type="ECO:0000259" key="1">
    <source>
        <dbReference type="Pfam" id="PF00646"/>
    </source>
</evidence>
<proteinExistence type="predicted"/>
<evidence type="ECO:0000313" key="3">
    <source>
        <dbReference type="Proteomes" id="UP000198287"/>
    </source>
</evidence>
<dbReference type="Proteomes" id="UP000198287">
    <property type="component" value="Unassembled WGS sequence"/>
</dbReference>
<protein>
    <recommendedName>
        <fullName evidence="1">F-box domain-containing protein</fullName>
    </recommendedName>
</protein>
<dbReference type="InterPro" id="IPR001810">
    <property type="entry name" value="F-box_dom"/>
</dbReference>
<dbReference type="SUPFAM" id="SSF81383">
    <property type="entry name" value="F-box domain"/>
    <property type="match status" value="1"/>
</dbReference>
<dbReference type="Pfam" id="PF00646">
    <property type="entry name" value="F-box"/>
    <property type="match status" value="1"/>
</dbReference>
<reference evidence="2 3" key="1">
    <citation type="submission" date="2015-12" db="EMBL/GenBank/DDBJ databases">
        <title>The genome of Folsomia candida.</title>
        <authorList>
            <person name="Faddeeva A."/>
            <person name="Derks M.F."/>
            <person name="Anvar Y."/>
            <person name="Smit S."/>
            <person name="Van Straalen N."/>
            <person name="Roelofs D."/>
        </authorList>
    </citation>
    <scope>NUCLEOTIDE SEQUENCE [LARGE SCALE GENOMIC DNA]</scope>
    <source>
        <strain evidence="2 3">VU population</strain>
        <tissue evidence="2">Whole body</tissue>
    </source>
</reference>
<dbReference type="AlphaFoldDB" id="A0A226CWX6"/>
<sequence>MEIYLPKIDILRRRTQNDGNNSSISSLFNNSLVLRKIFSFLDFITRKNIRLVCKHWAFEVAKQFSGKISLSIEANKIKNDPTLEKLASFLSHHNIRHTLKLIIVRNEGNYEHQHKDLFKYLEITRTLVVELVLNLYIGTEKDADLLIKIVHPLIQLNTLCLHLQSHEGVTLPVINSPVPFYSVKNLALSVEKPQVTVQDCKIRFAKWIQALFRNFPSVTDADLTNRVSLQGKMIRQHRYLQECFLEALVTENSNHPIKLTGIKLDLRCRPNSEWNLISAIPQSLKRIIVWVGADLEKTGRFLTQHSSTLKELHVLFVQFAGLPPLLENPYRLLPNLCLPQLTTLRFDSYYKVDNLRGERPGRMDLLGLREIFLNGSSAFEAAFPALTSLTIVFFTEFSEECWDYIFPDEDKFGIPLEIRQLKILSITMATDCDSSLIWDDKLPEFTELPCVRSCRQVWQAWPLVGCLWCFLIGCARLLTCCCCCERCCNCEYQASPVEIVDPPIATLRGCEHNFRVGEKRLPFPASDFLRPLPCIFFEEKQLHWSNSYHAAVRPIWE</sequence>
<dbReference type="CDD" id="cd09917">
    <property type="entry name" value="F-box_SF"/>
    <property type="match status" value="1"/>
</dbReference>
<dbReference type="InterPro" id="IPR036047">
    <property type="entry name" value="F-box-like_dom_sf"/>
</dbReference>